<evidence type="ECO:0000259" key="2">
    <source>
        <dbReference type="Pfam" id="PF15608"/>
    </source>
</evidence>
<dbReference type="GO" id="GO:0006508">
    <property type="term" value="P:proteolysis"/>
    <property type="evidence" value="ECO:0007669"/>
    <property type="project" value="UniProtKB-KW"/>
</dbReference>
<keyword evidence="3" id="KW-0378">Hydrolase</keyword>
<protein>
    <submittedName>
        <fullName evidence="3">Cysteine protease StiP family protein</fullName>
    </submittedName>
</protein>
<name>A0ABX1JJA6_9MICC</name>
<dbReference type="InterPro" id="IPR011215">
    <property type="entry name" value="StiP_N"/>
</dbReference>
<evidence type="ECO:0000259" key="1">
    <source>
        <dbReference type="Pfam" id="PF11202"/>
    </source>
</evidence>
<sequence>GRGLDETALGYLAAHHDPAQVLFVDGWTGKGAITRELQASLKRFARSHGAVFGAELAVLADPGHCTALFGTREDYLIPSACLNSTVSGLVSRTVLNRVHTGPGEFHGAKFYANLAGADRSARFVDAVTSWFPAVREAAVREAGQRRAEAPAVTWGGWETAERIAAVYGMPSPGLVKPGVGETTRVLLRRVPWQVLVNPEATADLDHVLLLARQRGVPVVPVPGLEYSCVGLIRPETETGR</sequence>
<feature type="domain" description="PELOTA RNA-binding" evidence="2">
    <location>
        <begin position="155"/>
        <end position="233"/>
    </location>
</feature>
<comment type="caution">
    <text evidence="3">The sequence shown here is derived from an EMBL/GenBank/DDBJ whole genome shotgun (WGS) entry which is preliminary data.</text>
</comment>
<reference evidence="3 4" key="1">
    <citation type="submission" date="2020-04" db="EMBL/GenBank/DDBJ databases">
        <authorList>
            <person name="Liu S."/>
        </authorList>
    </citation>
    <scope>NUCLEOTIDE SEQUENCE [LARGE SCALE GENOMIC DNA]</scope>
    <source>
        <strain evidence="3 4">CGMCC 1.15091</strain>
    </source>
</reference>
<keyword evidence="4" id="KW-1185">Reference proteome</keyword>
<gene>
    <name evidence="3" type="ORF">HER39_01205</name>
</gene>
<evidence type="ECO:0000313" key="3">
    <source>
        <dbReference type="EMBL" id="NKX49218.1"/>
    </source>
</evidence>
<dbReference type="EMBL" id="JAAZSR010000007">
    <property type="protein sequence ID" value="NKX49218.1"/>
    <property type="molecule type" value="Genomic_DNA"/>
</dbReference>
<keyword evidence="3" id="KW-0645">Protease</keyword>
<evidence type="ECO:0000313" key="4">
    <source>
        <dbReference type="Proteomes" id="UP000523795"/>
    </source>
</evidence>
<dbReference type="InterPro" id="IPR028157">
    <property type="entry name" value="PELOTA_dom"/>
</dbReference>
<accession>A0ABX1JJA6</accession>
<dbReference type="Pfam" id="PF15608">
    <property type="entry name" value="PELOTA_1"/>
    <property type="match status" value="1"/>
</dbReference>
<proteinExistence type="predicted"/>
<feature type="non-terminal residue" evidence="3">
    <location>
        <position position="1"/>
    </location>
</feature>
<dbReference type="GO" id="GO:0008233">
    <property type="term" value="F:peptidase activity"/>
    <property type="evidence" value="ECO:0007669"/>
    <property type="project" value="UniProtKB-KW"/>
</dbReference>
<organism evidence="3 4">
    <name type="scientific">Arthrobacter deserti</name>
    <dbReference type="NCBI Taxonomy" id="1742687"/>
    <lineage>
        <taxon>Bacteria</taxon>
        <taxon>Bacillati</taxon>
        <taxon>Actinomycetota</taxon>
        <taxon>Actinomycetes</taxon>
        <taxon>Micrococcales</taxon>
        <taxon>Micrococcaceae</taxon>
        <taxon>Arthrobacter</taxon>
    </lineage>
</organism>
<dbReference type="Proteomes" id="UP000523795">
    <property type="component" value="Unassembled WGS sequence"/>
</dbReference>
<feature type="domain" description="Cysteine protease StiP N-terminal" evidence="1">
    <location>
        <begin position="1"/>
        <end position="127"/>
    </location>
</feature>
<dbReference type="Pfam" id="PF11202">
    <property type="entry name" value="StiP"/>
    <property type="match status" value="1"/>
</dbReference>